<protein>
    <submittedName>
        <fullName evidence="1">Gliding motility-associated C-terminal domain-containing protein</fullName>
    </submittedName>
</protein>
<dbReference type="RefSeq" id="WP_072989574.1">
    <property type="nucleotide sequence ID" value="NZ_FQWE01000003.1"/>
</dbReference>
<dbReference type="NCBIfam" id="TIGR04131">
    <property type="entry name" value="Bac_Flav_CTERM"/>
    <property type="match status" value="1"/>
</dbReference>
<sequence>MKKPTFSKIILITLFFLQFLASYSQNFKPFVKRFDQDIKGDMLLIGNNILNRSTAKNNEKPNDAFNGNNLNSDFNMQFVNIDNGATTGVFNSSSANLVIPNLSAPAPACYKIVYAALYWGAVTKGTDPITNIKFKMPSGGYNDITGTVIHDSGTTLVGTSLPYACFADVTSLVTGTGNPTPEGTYTVANVSSKVGSNGGTGLSAGWSLYIVYEDPKLPAKSITSFDGFSAISATVNLDIPVTGFRTIPTGPVRAKFAFSSLEGDRSISGDYLTVNGSILSAVNNAGVTIRTTNNFFNSSVTYIDPLTNKTENYINRNPASTNTLGYDAGILEINNNGNKIIKNNDVSATIGLRSNQDVYFYYFNAIALEIIAPNIVLTKEVFDNATPPNNIGNANVTLGQQLFYNIGFQNIGNDNAENFTIKDILPININFDPANIIVPNNSGITYVYTAATRTILFTIPKGLVEKNDPRYVIKFKVQVVPECNDLSDACSDKIQNQAFATYEGVDSKIKIDDQLSLATFGNCYLGTPAPTNFLVGVENCIYSKDYQLCGANVLLTAANGYNQYSWSTSPSGTPVIGTTQSITVTQTGTYYVTNTAIAPCRSIKQVVTVSPSGTTVKNPVIPFADQVTKCPDNGKDLPKIFLCGANASRLINTGVTDAISIIWQKLDESSCPASGSDDCANEKVNCKWDNISSGISYTANTSGQFRVVFNYAGGCFNIFYFNVFKNLLNPTATSRDIICSTAGEITVGGVPGSGYEYSLNPTGPYQDSNIFSIPVAGTYTAYIRQKGVVSNPCLFSVPGIDILQRNFTVTEFISQPLCNGEKGAVKLAANDVRGGYYYKISLGGTQVNSLGPIAASDYTFSNLSPGTYDYEVKTDDNCLKTGSFTIRAPEILTASVALTKSLTCTDGLITVKALGGTAPYSYYVNGSASPQFADDIVISTAGVYQVRVVDYNGCVANTSITVNAIAKPVTTVTNTNVKCYGDNSAAINFNATATNGYSLAYSIDNGVTYLASSTFSNLVAGTYSTIVRYSLNGEDCFDTMRTVVITQPAAALTASAGVSELAGCGIAPTPKNYGKVRITNPQGGVAPYTYSFDNQVTYGSSNEAFVAPGTYTLYVKDANGCIFSAPVTLDPEPVAPVIDVATPVDFNCDGTATSTVTINNPGGASYTYDYYLDGTKNTNVPSNVFLNVPPGTHAVRVEYKVGTVPTFSNLLKEDFGIGEDVTSPGMNSAYCFERQVTATQCKSSIQINDGDYSVTARIVSPFGPWVAARDHTSNATVTKGRFLAVNIGGFAGADGVLYSKPIKDIIQNQPVSVSVYAMNLLELVNSQEDPELLFQLVNAAGVVIASQSTNKIPKTFKKTNPDWINYSLTLDPLNNTNLNFVIRSKSIATSGNDVVIDDINVYQLPKSCITSKDFTIVVPTGKAFNAQISGTKNVTCFGLTNGEITIAVQNFGSSFQYSIDDGVNYTTATASPVTITGLAANTYQIKIRPDASSAVACTKSFAQPITAPTAVTASASRILEATCATGATIRATGGGGTPAYQYELRAADGTTVVRAFNNNRDFTNVPAGNYTVFVRDANLCTNPTGFAIAVAAPPALTATLDATTDFCYTTANPATLVVNVVGGTAPFTYKFNGNTPQNSNTFTNVAPGTHTIIVTDSNNCDFTINNIVIAPALTLKLSLLQDLTCIDDASIGNEVITGGNGTPYTYSVSYNGAAATPVTVFPYTTTQAGTYVFTITDTKGCPATSNTITVTPKTTPTHTTVKTDVTCNGFDNGSITVTATGGFTSAYTYVLTGPITVTQTTNQFSGLPAGTYDVKVTDSKGCPSVVTQVIIANPAPIVATATATSFACTATNTKQSATITVAPTGGSGTYTYSYNDGVSYGSNNTLIVNDNGTTQTFKIIVKDSNGCLSLVETVVLAPLNPPTDLAFTNPAITCAATTTTVTVTATNGVGALTFLITGTTSATNPSLFVPATTSGSTATFPNLLPGNYTFRVTDANNCFYTESYTIAPVTPIAVTAVKLSDVACFGNSTGSARFTVTGYSIPSNYTITVTTTPPGLPSALSPTGDVRTLTNLVAGTYTFTVTDNTTGCTDSESITILQPTAGVSITSAAGTPVFCSNDNSQITITASGGTPSYGYAAVPSGATAPTTFGTSNVVTVDTNLGTILSWDVYVRDANGCIAPLRTVNITNNGTPTVTATVTNQCTATGSLFQIEASATGGLAPYTYTINTGVAPSPANTFTVAPGTYTITATDANGCPATTSVTVNQRLSAVAAVTKDITCSLPAAATIRVTISGGLAPFTYRASINAAAYIGGPQAVIGNTFIYTTAGNIGATYTFEITDANGVPCTTITNVVTTIAPATVTATETHVDPTCNGFTDGSIRLNATAGEAPFTYSISGSSGLGSSNVFGGLAAGTYNYIVRDAKGCDATGTIVLDNPPAIVVNVVTNPIQCNTNTPGSFDVNIISGGTAPYTYRLLDNAFTQIATYTETNSAPTPVYSFMNLNFGDYYITVVDANGCEFNSTKIRIETPPFLTQTFLVDSNNCATGVDVEVTTSGGIGPFRYSIFGQPSTETVPLASNVYVFTGLLHGVTYFLQVRDVNNCISIKEFATPPSPSGINIAGTATTNVNCNAASDGTLAFTVQAFDPTVTTINYEVLNALTLLPLPTPINGTLTGVAGGPLTGNITTLPAGNYVLRAMEATGTLCSASFPFTITQPAQPLSAAVSANVNANCNLGALVTVTTTGGTGPYTYAAAVAPATSTAFASGNVLTLDYNLGTVWNITVRDANGCTVDVPVTIALDPSPEIALSVVDKCVAEGAFQILVTEITAGTGAYSISVDGGTFSSIPSLPFTVTGLNSGPHTIIIRDANGCTDSESITIDAPLVTTPAITALPTCADNDGVITISGVGGTGTYTYTITPTAPSVAINNTTGVISGLPAGTYTITMTDTATPTACSTTAVVTLVAPIPVTFTTATTPALCVGDSNGTITVTLAAGNNNPIYTYEIIAGPQTVASQPSNIFTGLLPGTYTVRVNSGRGCSADDANVVVAPATVLTANATFVPNSSCSTSTVITVAASGGTGSVYTYNFNSLGFTTDNTFTVNNGPIAASTTIVVRDANGCTFSLVNVTTPAFNPPTEMDIAGTPIYCVQQGLGDLTSTVTINSVTAGVGPYTYQNITSGTTNTTGLFSGLTPGDYLFQVTDANGCTYQELYTVAPVTNITAAVSATTDVTCFGLNNGTATIAVANFSTTYTATLTAGTGTVAITGNTVTITGMQPGNYTLRVTDDVTGCIADVSVVITQPAALLALSSIATNINCDNDNSTITITATGGTTNYQYAVAKTTDPVPTVFVANNVFVVDTNGGADMAWTVYVTDANGCTTSNLQTIVLDASPSNITVAPYSECPDAVTGTYTFTINTPTGIAPFTYSIGGGFQTSSTFIVNTPGTYDVTVKDANGCPTTATALVVIRQPLILTPTVTAAPSCTDGDGVIAVLPTGGSGNYEYRIDSGVYPMAIPFTGIASGAHTIYVRDTTTSCEASVSVNLPAATAITGFALATTPVTCNGGNDGTITATLDTPAPGINDNPVYLYSLNGGTPQASPLFSGLAAGTYTVNVTSERGCTASETIDVLEPALIVVPAPSVVEFGCTTGNTGNFATITVDPAAITGGTSPYLNYEFIKIGSPDVQVQFGSSNVYTEANLAGGSYRVNVYDSQGCIGTTTAPLVIAPYIALDKVNVTINQAITCTNPENIKVTATTIPAGATVNLEYTLVGVTYDPTTNAPIYGTGVTNSTGIFTGLLVGNYLITVKNLDTNCEVQAAHIVNEPNTFDLKIDTIVDVICFGGFDGSANVTFVDRLITTTPLNGDDAGPFSYTVLDAAGVSVASGNALNAGPITISGLAVGTYTVTATLSQAPSCTVSKNFTISGPNAALDITETHTEITCVTGNNDGTISVTATGGWPGGYEYQLLLNGSEIIAYSTQTEFNGLVAGNYTVNVRDSKGCVDPVNVILVNPTPIAFTVTAGAALSCFGDTTSSITASLPTGGSGGYLYTLIATFANGTVTNNGPQSSNVFTNLGAASYQIKVTDSWSCETTSGAIVIAEPALVTANLVLASANTCGTQATLTLTAAGGTAPYIYSVDPSFATFTAMTGSSVTFPVAVGTYNYYVQDANGCISFISNDIKIEAVPTLLLDVNTQNAVISCKGDSSGVIVAKATGGLGNYVYTLLDGAGNALTFTPTESSPGNFTNLPAGSYLVRVVSVDCVEQSTSPVNITEPAFPLVQANTITNVTCSGEGDGRIVITASGGTGIIKYAISPNLNQFFESNVFDNLKPGTYDYIVQDENGCFLYVTGVLITEPNSITVTTVAGSEMAEVCAGDADGMFSINITGGNSPYSVSIDDKNGTYTAGVFGQTQFDFSNLSGSEHTVYIRDANGCDAEHEVILGEPVLLNPQATINYGCVSNIASNSVTITVEASNDPIDLDYALDGSTTFQSSNVFNNLTPGLHTVEVRHTNGCIKAVVFGILQVEPLTLTLTEGGLNEIVANAAGGGGSYTYALDGSSTGAQSNFIITKSGNYTVVVTDANGCTATATKYFEFIDIKIPNAFTPNGDGTNDTWAPTNTINYKDLTFDVFDRYGRKIGSYREGQFWDGRYNGNELPSGDYWYVIKIKQANDGREFVGHFTLYR</sequence>
<dbReference type="STRING" id="271157.SAMN05444396_103365"/>
<dbReference type="Pfam" id="PF13573">
    <property type="entry name" value="SprB"/>
    <property type="match status" value="9"/>
</dbReference>
<name>A0A1M5G9D8_9FLAO</name>
<proteinExistence type="predicted"/>
<dbReference type="OrthoDB" id="607469at2"/>
<reference evidence="2" key="1">
    <citation type="submission" date="2016-11" db="EMBL/GenBank/DDBJ databases">
        <authorList>
            <person name="Varghese N."/>
            <person name="Submissions S."/>
        </authorList>
    </citation>
    <scope>NUCLEOTIDE SEQUENCE [LARGE SCALE GENOMIC DNA]</scope>
    <source>
        <strain evidence="2">DSM 19741</strain>
    </source>
</reference>
<dbReference type="Proteomes" id="UP000184036">
    <property type="component" value="Unassembled WGS sequence"/>
</dbReference>
<gene>
    <name evidence="1" type="ORF">SAMN05444396_103365</name>
</gene>
<evidence type="ECO:0000313" key="2">
    <source>
        <dbReference type="Proteomes" id="UP000184036"/>
    </source>
</evidence>
<dbReference type="Pfam" id="PF13585">
    <property type="entry name" value="CHU_C"/>
    <property type="match status" value="1"/>
</dbReference>
<dbReference type="EMBL" id="FQWE01000003">
    <property type="protein sequence ID" value="SHG00339.1"/>
    <property type="molecule type" value="Genomic_DNA"/>
</dbReference>
<dbReference type="InterPro" id="IPR026341">
    <property type="entry name" value="T9SS_type_B"/>
</dbReference>
<organism evidence="1 2">
    <name type="scientific">Flavobacterium segetis</name>
    <dbReference type="NCBI Taxonomy" id="271157"/>
    <lineage>
        <taxon>Bacteria</taxon>
        <taxon>Pseudomonadati</taxon>
        <taxon>Bacteroidota</taxon>
        <taxon>Flavobacteriia</taxon>
        <taxon>Flavobacteriales</taxon>
        <taxon>Flavobacteriaceae</taxon>
        <taxon>Flavobacterium</taxon>
    </lineage>
</organism>
<dbReference type="InterPro" id="IPR025667">
    <property type="entry name" value="SprB_repeat"/>
</dbReference>
<evidence type="ECO:0000313" key="1">
    <source>
        <dbReference type="EMBL" id="SHG00339.1"/>
    </source>
</evidence>
<accession>A0A1M5G9D8</accession>
<keyword evidence="2" id="KW-1185">Reference proteome</keyword>